<comment type="caution">
    <text evidence="3">The sequence shown here is derived from an EMBL/GenBank/DDBJ whole genome shotgun (WGS) entry which is preliminary data.</text>
</comment>
<feature type="coiled-coil region" evidence="1">
    <location>
        <begin position="57"/>
        <end position="88"/>
    </location>
</feature>
<evidence type="ECO:0000313" key="4">
    <source>
        <dbReference type="Proteomes" id="UP000178815"/>
    </source>
</evidence>
<sequence length="231" mass="25969">MNTIQSLWSTIFSAPLVSVLIIILALVALALAVLAVVVIQLETRVRYLATPVFDQIVHEAQEKAQHMLEEAEAQSRTLRATAQIEAEKIFTARKEEDERFRLEEVKHLEEITAHTKDLLNKQADIIPQLSEHMKQTFAAISTRLEKEYETFARDAKKQVSDELANEITAARKAVEVYKQERFAILDEEIVALIEDAARIALNRSLSLADHRGIILDALAEAKKQGIFGSPS</sequence>
<dbReference type="Gene3D" id="1.20.5.620">
    <property type="entry name" value="F1F0 ATP synthase subunit B, membrane domain"/>
    <property type="match status" value="1"/>
</dbReference>
<feature type="transmembrane region" description="Helical" evidence="2">
    <location>
        <begin position="12"/>
        <end position="39"/>
    </location>
</feature>
<dbReference type="Proteomes" id="UP000178815">
    <property type="component" value="Unassembled WGS sequence"/>
</dbReference>
<evidence type="ECO:0000313" key="3">
    <source>
        <dbReference type="EMBL" id="OGG48223.1"/>
    </source>
</evidence>
<keyword evidence="2" id="KW-1133">Transmembrane helix</keyword>
<keyword evidence="2" id="KW-0812">Transmembrane</keyword>
<gene>
    <name evidence="3" type="ORF">A2678_01410</name>
</gene>
<organism evidence="3 4">
    <name type="scientific">Candidatus Kaiserbacteria bacterium RIFCSPHIGHO2_01_FULL_53_31</name>
    <dbReference type="NCBI Taxonomy" id="1798481"/>
    <lineage>
        <taxon>Bacteria</taxon>
        <taxon>Candidatus Kaiseribacteriota</taxon>
    </lineage>
</organism>
<reference evidence="3 4" key="1">
    <citation type="journal article" date="2016" name="Nat. Commun.">
        <title>Thousands of microbial genomes shed light on interconnected biogeochemical processes in an aquifer system.</title>
        <authorList>
            <person name="Anantharaman K."/>
            <person name="Brown C.T."/>
            <person name="Hug L.A."/>
            <person name="Sharon I."/>
            <person name="Castelle C.J."/>
            <person name="Probst A.J."/>
            <person name="Thomas B.C."/>
            <person name="Singh A."/>
            <person name="Wilkins M.J."/>
            <person name="Karaoz U."/>
            <person name="Brodie E.L."/>
            <person name="Williams K.H."/>
            <person name="Hubbard S.S."/>
            <person name="Banfield J.F."/>
        </authorList>
    </citation>
    <scope>NUCLEOTIDE SEQUENCE [LARGE SCALE GENOMIC DNA]</scope>
</reference>
<keyword evidence="2" id="KW-0472">Membrane</keyword>
<evidence type="ECO:0000256" key="1">
    <source>
        <dbReference type="SAM" id="Coils"/>
    </source>
</evidence>
<proteinExistence type="predicted"/>
<dbReference type="AlphaFoldDB" id="A0A1F6CG60"/>
<dbReference type="STRING" id="1798481.A2678_01410"/>
<accession>A0A1F6CG60</accession>
<dbReference type="EMBL" id="MFKU01000016">
    <property type="protein sequence ID" value="OGG48223.1"/>
    <property type="molecule type" value="Genomic_DNA"/>
</dbReference>
<protein>
    <submittedName>
        <fullName evidence="3">Uncharacterized protein</fullName>
    </submittedName>
</protein>
<keyword evidence="1" id="KW-0175">Coiled coil</keyword>
<evidence type="ECO:0000256" key="2">
    <source>
        <dbReference type="SAM" id="Phobius"/>
    </source>
</evidence>
<name>A0A1F6CG60_9BACT</name>